<sequence length="98" mass="10877">MISKQHLIADEGNLNQPGRLTLTLCLGEMANTVCCTAVDPTTETHTSLRPRDQVSQGINSPKSLLNIPICILLNPLIPKTIGIERPQNTERPEFLFQR</sequence>
<protein>
    <submittedName>
        <fullName evidence="1">Uncharacterized protein</fullName>
    </submittedName>
</protein>
<name>A0A4Y2N7C3_ARAVE</name>
<dbReference type="EMBL" id="BGPR01008674">
    <property type="protein sequence ID" value="GBN35285.1"/>
    <property type="molecule type" value="Genomic_DNA"/>
</dbReference>
<proteinExistence type="predicted"/>
<organism evidence="1 2">
    <name type="scientific">Araneus ventricosus</name>
    <name type="common">Orbweaver spider</name>
    <name type="synonym">Epeira ventricosa</name>
    <dbReference type="NCBI Taxonomy" id="182803"/>
    <lineage>
        <taxon>Eukaryota</taxon>
        <taxon>Metazoa</taxon>
        <taxon>Ecdysozoa</taxon>
        <taxon>Arthropoda</taxon>
        <taxon>Chelicerata</taxon>
        <taxon>Arachnida</taxon>
        <taxon>Araneae</taxon>
        <taxon>Araneomorphae</taxon>
        <taxon>Entelegynae</taxon>
        <taxon>Araneoidea</taxon>
        <taxon>Araneidae</taxon>
        <taxon>Araneus</taxon>
    </lineage>
</organism>
<evidence type="ECO:0000313" key="2">
    <source>
        <dbReference type="Proteomes" id="UP000499080"/>
    </source>
</evidence>
<comment type="caution">
    <text evidence="1">The sequence shown here is derived from an EMBL/GenBank/DDBJ whole genome shotgun (WGS) entry which is preliminary data.</text>
</comment>
<evidence type="ECO:0000313" key="1">
    <source>
        <dbReference type="EMBL" id="GBN35285.1"/>
    </source>
</evidence>
<accession>A0A4Y2N7C3</accession>
<dbReference type="AlphaFoldDB" id="A0A4Y2N7C3"/>
<gene>
    <name evidence="1" type="ORF">AVEN_125581_1</name>
</gene>
<keyword evidence="2" id="KW-1185">Reference proteome</keyword>
<dbReference type="Proteomes" id="UP000499080">
    <property type="component" value="Unassembled WGS sequence"/>
</dbReference>
<reference evidence="1 2" key="1">
    <citation type="journal article" date="2019" name="Sci. Rep.">
        <title>Orb-weaving spider Araneus ventricosus genome elucidates the spidroin gene catalogue.</title>
        <authorList>
            <person name="Kono N."/>
            <person name="Nakamura H."/>
            <person name="Ohtoshi R."/>
            <person name="Moran D.A.P."/>
            <person name="Shinohara A."/>
            <person name="Yoshida Y."/>
            <person name="Fujiwara M."/>
            <person name="Mori M."/>
            <person name="Tomita M."/>
            <person name="Arakawa K."/>
        </authorList>
    </citation>
    <scope>NUCLEOTIDE SEQUENCE [LARGE SCALE GENOMIC DNA]</scope>
</reference>